<protein>
    <recommendedName>
        <fullName evidence="6">Carbohydrate kinase FGGY C-terminal domain-containing protein</fullName>
    </recommendedName>
</protein>
<evidence type="ECO:0008006" key="6">
    <source>
        <dbReference type="Google" id="ProtNLM"/>
    </source>
</evidence>
<dbReference type="InterPro" id="IPR043129">
    <property type="entry name" value="ATPase_NBD"/>
</dbReference>
<dbReference type="RefSeq" id="XP_062795692.1">
    <property type="nucleotide sequence ID" value="XM_062939641.1"/>
</dbReference>
<reference evidence="4 5" key="1">
    <citation type="submission" date="2024-01" db="EMBL/GenBank/DDBJ databases">
        <title>Comparative genomics of Cryptococcus and Kwoniella reveals pathogenesis evolution and contrasting modes of karyotype evolution via chromosome fusion or intercentromeric recombination.</title>
        <authorList>
            <person name="Coelho M.A."/>
            <person name="David-Palma M."/>
            <person name="Shea T."/>
            <person name="Bowers K."/>
            <person name="McGinley-Smith S."/>
            <person name="Mohammad A.W."/>
            <person name="Gnirke A."/>
            <person name="Yurkov A.M."/>
            <person name="Nowrousian M."/>
            <person name="Sun S."/>
            <person name="Cuomo C.A."/>
            <person name="Heitman J."/>
        </authorList>
    </citation>
    <scope>NUCLEOTIDE SEQUENCE [LARGE SCALE GENOMIC DNA]</scope>
    <source>
        <strain evidence="4">CBS 11374</strain>
    </source>
</reference>
<dbReference type="Gene3D" id="3.30.420.40">
    <property type="match status" value="2"/>
</dbReference>
<dbReference type="SUPFAM" id="SSF53067">
    <property type="entry name" value="Actin-like ATPase domain"/>
    <property type="match status" value="1"/>
</dbReference>
<sequence length="203" mass="22679">MFEVAAAKRVKHFDDPKQEALAILESQLLNYRSRSSTILDDSSTPSRPSSPNVEVSLPRLTRVYATGGASANRTILSLMADVLSAKVCKNVEFTDGKWQDAHWNSCSVGVAYKARWGWERAVDKTRQGISFDQVIKECREARERLRGGDGGDMELEEEGIRVIASPGPGARAYERRVEWWRALEHRALLEQKAMEASVGQNGE</sequence>
<keyword evidence="2" id="KW-0808">Transferase</keyword>
<evidence type="ECO:0000256" key="3">
    <source>
        <dbReference type="ARBA" id="ARBA00022777"/>
    </source>
</evidence>
<evidence type="ECO:0000313" key="5">
    <source>
        <dbReference type="Proteomes" id="UP001329825"/>
    </source>
</evidence>
<dbReference type="PANTHER" id="PTHR10196:SF57">
    <property type="entry name" value="XYLULOSE KINASE"/>
    <property type="match status" value="1"/>
</dbReference>
<keyword evidence="5" id="KW-1185">Reference proteome</keyword>
<dbReference type="PANTHER" id="PTHR10196">
    <property type="entry name" value="SUGAR KINASE"/>
    <property type="match status" value="1"/>
</dbReference>
<name>A0ABZ1DAK7_9TREE</name>
<dbReference type="GeneID" id="87960082"/>
<gene>
    <name evidence="4" type="ORF">IL334_007952</name>
</gene>
<comment type="similarity">
    <text evidence="1">Belongs to the FGGY kinase family.</text>
</comment>
<proteinExistence type="inferred from homology"/>
<evidence type="ECO:0000256" key="2">
    <source>
        <dbReference type="ARBA" id="ARBA00022679"/>
    </source>
</evidence>
<keyword evidence="3" id="KW-0418">Kinase</keyword>
<dbReference type="Proteomes" id="UP001329825">
    <property type="component" value="Chromosome 11"/>
</dbReference>
<evidence type="ECO:0000256" key="1">
    <source>
        <dbReference type="ARBA" id="ARBA00009156"/>
    </source>
</evidence>
<dbReference type="EMBL" id="CP141891">
    <property type="protein sequence ID" value="WRT70953.1"/>
    <property type="molecule type" value="Genomic_DNA"/>
</dbReference>
<organism evidence="4 5">
    <name type="scientific">Kwoniella shivajii</name>
    <dbReference type="NCBI Taxonomy" id="564305"/>
    <lineage>
        <taxon>Eukaryota</taxon>
        <taxon>Fungi</taxon>
        <taxon>Dikarya</taxon>
        <taxon>Basidiomycota</taxon>
        <taxon>Agaricomycotina</taxon>
        <taxon>Tremellomycetes</taxon>
        <taxon>Tremellales</taxon>
        <taxon>Cryptococcaceae</taxon>
        <taxon>Kwoniella</taxon>
    </lineage>
</organism>
<evidence type="ECO:0000313" key="4">
    <source>
        <dbReference type="EMBL" id="WRT70953.1"/>
    </source>
</evidence>
<accession>A0ABZ1DAK7</accession>